<reference evidence="2 3" key="1">
    <citation type="submission" date="2013-03" db="EMBL/GenBank/DDBJ databases">
        <authorList>
            <person name="Linke B."/>
        </authorList>
    </citation>
    <scope>NUCLEOTIDE SEQUENCE [LARGE SCALE GENOMIC DNA]</scope>
    <source>
        <strain evidence="2 3">B13</strain>
    </source>
</reference>
<dbReference type="Gene3D" id="3.10.450.710">
    <property type="entry name" value="Tgt2/MlaC"/>
    <property type="match status" value="1"/>
</dbReference>
<keyword evidence="1" id="KW-0732">Signal</keyword>
<dbReference type="InterPro" id="IPR008869">
    <property type="entry name" value="MlaC/ttg2D"/>
</dbReference>
<protein>
    <submittedName>
        <fullName evidence="2">Toluene tolerance protein ttg2D</fullName>
    </submittedName>
</protein>
<dbReference type="STRING" id="1301098.PKB_4563"/>
<sequence length="217" mass="24044">MLTLLRRGLLVLLATLPLFANAAPSAQQVVQQTVDSLLSDLKANKPAYRADPKQLYAALDRILGPVVDSEGIAKGVMTVKYSRQATPEQVKRFETVFKNSLMQFYGNALLEYDNQDIRVLPATGKQDPERAPVNMEIRDSKGTVYPVQYTMISQNGTWRLRNVIINGINIGKLFRDQFADSMQKNGNDLEKTIAGWDQVVANAKNTAKGQSQDGGDQ</sequence>
<dbReference type="HOGENOM" id="CLU_094502_0_0_6"/>
<evidence type="ECO:0000313" key="3">
    <source>
        <dbReference type="Proteomes" id="UP000025241"/>
    </source>
</evidence>
<dbReference type="PIRSF" id="PIRSF004649">
    <property type="entry name" value="MlaC"/>
    <property type="match status" value="1"/>
</dbReference>
<gene>
    <name evidence="2" type="primary">ttg2D</name>
    <name evidence="2" type="ORF">PKB_4563</name>
</gene>
<dbReference type="PANTHER" id="PTHR36573:SF1">
    <property type="entry name" value="INTERMEMBRANE PHOSPHOLIPID TRANSPORT SYSTEM BINDING PROTEIN MLAC"/>
    <property type="match status" value="1"/>
</dbReference>
<dbReference type="eggNOG" id="COG2854">
    <property type="taxonomic scope" value="Bacteria"/>
</dbReference>
<dbReference type="PATRIC" id="fig|1301098.3.peg.4551"/>
<dbReference type="RefSeq" id="WP_043257665.1">
    <property type="nucleotide sequence ID" value="NZ_HG322950.1"/>
</dbReference>
<accession>A0A024HMY7</accession>
<dbReference type="InterPro" id="IPR042245">
    <property type="entry name" value="Tgt2/MlaC_sf"/>
</dbReference>
<dbReference type="EMBL" id="HG322950">
    <property type="protein sequence ID" value="CDF85887.1"/>
    <property type="molecule type" value="Genomic_DNA"/>
</dbReference>
<dbReference type="OrthoDB" id="9787053at2"/>
<evidence type="ECO:0000256" key="1">
    <source>
        <dbReference type="SAM" id="SignalP"/>
    </source>
</evidence>
<dbReference type="KEGG" id="pkc:PKB_4563"/>
<name>A0A024HMY7_PSEKB</name>
<dbReference type="Proteomes" id="UP000025241">
    <property type="component" value="Chromosome I"/>
</dbReference>
<keyword evidence="3" id="KW-1185">Reference proteome</keyword>
<proteinExistence type="predicted"/>
<dbReference type="PANTHER" id="PTHR36573">
    <property type="entry name" value="INTERMEMBRANE PHOSPHOLIPID TRANSPORT SYSTEM BINDING PROTEIN MLAC"/>
    <property type="match status" value="1"/>
</dbReference>
<organism evidence="2 3">
    <name type="scientific">Pseudomonas knackmussii (strain DSM 6978 / CCUG 54928 / LMG 23759 / B13)</name>
    <dbReference type="NCBI Taxonomy" id="1301098"/>
    <lineage>
        <taxon>Bacteria</taxon>
        <taxon>Pseudomonadati</taxon>
        <taxon>Pseudomonadota</taxon>
        <taxon>Gammaproteobacteria</taxon>
        <taxon>Pseudomonadales</taxon>
        <taxon>Pseudomonadaceae</taxon>
        <taxon>Pseudomonas</taxon>
    </lineage>
</organism>
<evidence type="ECO:0000313" key="2">
    <source>
        <dbReference type="EMBL" id="CDF85887.1"/>
    </source>
</evidence>
<reference evidence="2 3" key="2">
    <citation type="submission" date="2014-05" db="EMBL/GenBank/DDBJ databases">
        <title>Genome sequence of the 3-chlorobenzoate degrading bacterium Pseudomonas knackmussii B13 shows multiple evidence for horizontal gene transfer.</title>
        <authorList>
            <person name="Miyazaki R."/>
            <person name="Bertelli C."/>
            <person name="Falquet L."/>
            <person name="Robinson-Rechavi M."/>
            <person name="Gharib W."/>
            <person name="Roy S."/>
            <person name="Van der Meer J.R."/>
        </authorList>
    </citation>
    <scope>NUCLEOTIDE SEQUENCE [LARGE SCALE GENOMIC DNA]</scope>
    <source>
        <strain evidence="2 3">B13</strain>
    </source>
</reference>
<dbReference type="Pfam" id="PF05494">
    <property type="entry name" value="MlaC"/>
    <property type="match status" value="1"/>
</dbReference>
<feature type="chain" id="PRO_5001530257" evidence="1">
    <location>
        <begin position="23"/>
        <end position="217"/>
    </location>
</feature>
<dbReference type="AlphaFoldDB" id="A0A024HMY7"/>
<feature type="signal peptide" evidence="1">
    <location>
        <begin position="1"/>
        <end position="22"/>
    </location>
</feature>